<dbReference type="AlphaFoldDB" id="Q6H518"/>
<evidence type="ECO:0000313" key="2">
    <source>
        <dbReference type="EMBL" id="BAD26181.1"/>
    </source>
</evidence>
<reference evidence="3" key="3">
    <citation type="journal article" date="2005" name="Nature">
        <title>The map-based sequence of the rice genome.</title>
        <authorList>
            <consortium name="International rice genome sequencing project (IRGSP)"/>
            <person name="Matsumoto T."/>
            <person name="Wu J."/>
            <person name="Kanamori H."/>
            <person name="Katayose Y."/>
            <person name="Fujisawa M."/>
            <person name="Namiki N."/>
            <person name="Mizuno H."/>
            <person name="Yamamoto K."/>
            <person name="Antonio B.A."/>
            <person name="Baba T."/>
            <person name="Sakata K."/>
            <person name="Nagamura Y."/>
            <person name="Aoki H."/>
            <person name="Arikawa K."/>
            <person name="Arita K."/>
            <person name="Bito T."/>
            <person name="Chiden Y."/>
            <person name="Fujitsuka N."/>
            <person name="Fukunaka R."/>
            <person name="Hamada M."/>
            <person name="Harada C."/>
            <person name="Hayashi A."/>
            <person name="Hijishita S."/>
            <person name="Honda M."/>
            <person name="Hosokawa S."/>
            <person name="Ichikawa Y."/>
            <person name="Idonuma A."/>
            <person name="Iijima M."/>
            <person name="Ikeda M."/>
            <person name="Ikeno M."/>
            <person name="Ito K."/>
            <person name="Ito S."/>
            <person name="Ito T."/>
            <person name="Ito Y."/>
            <person name="Ito Y."/>
            <person name="Iwabuchi A."/>
            <person name="Kamiya K."/>
            <person name="Karasawa W."/>
            <person name="Kurita K."/>
            <person name="Katagiri S."/>
            <person name="Kikuta A."/>
            <person name="Kobayashi H."/>
            <person name="Kobayashi N."/>
            <person name="Machita K."/>
            <person name="Maehara T."/>
            <person name="Masukawa M."/>
            <person name="Mizubayashi T."/>
            <person name="Mukai Y."/>
            <person name="Nagasaki H."/>
            <person name="Nagata Y."/>
            <person name="Naito S."/>
            <person name="Nakashima M."/>
            <person name="Nakama Y."/>
            <person name="Nakamichi Y."/>
            <person name="Nakamura M."/>
            <person name="Meguro A."/>
            <person name="Negishi M."/>
            <person name="Ohta I."/>
            <person name="Ohta T."/>
            <person name="Okamoto M."/>
            <person name="Ono N."/>
            <person name="Saji S."/>
            <person name="Sakaguchi M."/>
            <person name="Sakai K."/>
            <person name="Shibata M."/>
            <person name="Shimokawa T."/>
            <person name="Song J."/>
            <person name="Takazaki Y."/>
            <person name="Terasawa K."/>
            <person name="Tsugane M."/>
            <person name="Tsuji K."/>
            <person name="Ueda S."/>
            <person name="Waki K."/>
            <person name="Yamagata H."/>
            <person name="Yamamoto M."/>
            <person name="Yamamoto S."/>
            <person name="Yamane H."/>
            <person name="Yoshiki S."/>
            <person name="Yoshihara R."/>
            <person name="Yukawa K."/>
            <person name="Zhong H."/>
            <person name="Yano M."/>
            <person name="Yuan Q."/>
            <person name="Ouyang S."/>
            <person name="Liu J."/>
            <person name="Jones K.M."/>
            <person name="Gansberger K."/>
            <person name="Moffat K."/>
            <person name="Hill J."/>
            <person name="Bera J."/>
            <person name="Fadrosh D."/>
            <person name="Jin S."/>
            <person name="Johri S."/>
            <person name="Kim M."/>
            <person name="Overton L."/>
            <person name="Reardon M."/>
            <person name="Tsitrin T."/>
            <person name="Vuong H."/>
            <person name="Weaver B."/>
            <person name="Ciecko A."/>
            <person name="Tallon L."/>
            <person name="Jackson J."/>
            <person name="Pai G."/>
            <person name="Aken S.V."/>
            <person name="Utterback T."/>
            <person name="Reidmuller S."/>
            <person name="Feldblyum T."/>
            <person name="Hsiao J."/>
            <person name="Zismann V."/>
            <person name="Iobst S."/>
            <person name="de Vazeille A.R."/>
            <person name="Buell C.R."/>
            <person name="Ying K."/>
            <person name="Li Y."/>
            <person name="Lu T."/>
            <person name="Huang Y."/>
            <person name="Zhao Q."/>
            <person name="Feng Q."/>
            <person name="Zhang L."/>
            <person name="Zhu J."/>
            <person name="Weng Q."/>
            <person name="Mu J."/>
            <person name="Lu Y."/>
            <person name="Fan D."/>
            <person name="Liu Y."/>
            <person name="Guan J."/>
            <person name="Zhang Y."/>
            <person name="Yu S."/>
            <person name="Liu X."/>
            <person name="Zhang Y."/>
            <person name="Hong G."/>
            <person name="Han B."/>
            <person name="Choisne N."/>
            <person name="Demange N."/>
            <person name="Orjeda G."/>
            <person name="Samain S."/>
            <person name="Cattolico L."/>
            <person name="Pelletier E."/>
            <person name="Couloux A."/>
            <person name="Segurens B."/>
            <person name="Wincker P."/>
            <person name="D'Hont A."/>
            <person name="Scarpelli C."/>
            <person name="Weissenbach J."/>
            <person name="Salanoubat M."/>
            <person name="Quetier F."/>
            <person name="Yu Y."/>
            <person name="Kim H.R."/>
            <person name="Rambo T."/>
            <person name="Currie J."/>
            <person name="Collura K."/>
            <person name="Luo M."/>
            <person name="Yang T."/>
            <person name="Ammiraju J.S.S."/>
            <person name="Engler F."/>
            <person name="Soderlund C."/>
            <person name="Wing R.A."/>
            <person name="Palmer L.E."/>
            <person name="de la Bastide M."/>
            <person name="Spiegel L."/>
            <person name="Nascimento L."/>
            <person name="Zutavern T."/>
            <person name="O'Shaughnessy A."/>
            <person name="Dike S."/>
            <person name="Dedhia N."/>
            <person name="Preston R."/>
            <person name="Balija V."/>
            <person name="McCombie W.R."/>
            <person name="Chow T."/>
            <person name="Chen H."/>
            <person name="Chung M."/>
            <person name="Chen C."/>
            <person name="Shaw J."/>
            <person name="Wu H."/>
            <person name="Hsiao K."/>
            <person name="Chao Y."/>
            <person name="Chu M."/>
            <person name="Cheng C."/>
            <person name="Hour A."/>
            <person name="Lee P."/>
            <person name="Lin S."/>
            <person name="Lin Y."/>
            <person name="Liou J."/>
            <person name="Liu S."/>
            <person name="Hsing Y."/>
            <person name="Raghuvanshi S."/>
            <person name="Mohanty A."/>
            <person name="Bharti A.K."/>
            <person name="Gaur A."/>
            <person name="Gupta V."/>
            <person name="Kumar D."/>
            <person name="Ravi V."/>
            <person name="Vij S."/>
            <person name="Kapur A."/>
            <person name="Khurana P."/>
            <person name="Khurana P."/>
            <person name="Khurana J.P."/>
            <person name="Tyagi A.K."/>
            <person name="Gaikwad K."/>
            <person name="Singh A."/>
            <person name="Dalal V."/>
            <person name="Srivastava S."/>
            <person name="Dixit A."/>
            <person name="Pal A.K."/>
            <person name="Ghazi I.A."/>
            <person name="Yadav M."/>
            <person name="Pandit A."/>
            <person name="Bhargava A."/>
            <person name="Sureshbabu K."/>
            <person name="Batra K."/>
            <person name="Sharma T.R."/>
            <person name="Mohapatra T."/>
            <person name="Singh N.K."/>
            <person name="Messing J."/>
            <person name="Nelson A.B."/>
            <person name="Fuks G."/>
            <person name="Kavchok S."/>
            <person name="Keizer G."/>
            <person name="Linton E."/>
            <person name="Llaca V."/>
            <person name="Song R."/>
            <person name="Tanyolac B."/>
            <person name="Young S."/>
            <person name="Ho-Il K."/>
            <person name="Hahn J.H."/>
            <person name="Sangsakoo G."/>
            <person name="Vanavichit A."/>
            <person name="de Mattos Luiz.A.T."/>
            <person name="Zimmer P.D."/>
            <person name="Malone G."/>
            <person name="Dellagostin O."/>
            <person name="de Oliveira A.C."/>
            <person name="Bevan M."/>
            <person name="Bancroft I."/>
            <person name="Minx P."/>
            <person name="Cordum H."/>
            <person name="Wilson R."/>
            <person name="Cheng Z."/>
            <person name="Jin W."/>
            <person name="Jiang J."/>
            <person name="Leong S.A."/>
            <person name="Iwama H."/>
            <person name="Gojobori T."/>
            <person name="Itoh T."/>
            <person name="Niimura Y."/>
            <person name="Fujii Y."/>
            <person name="Habara T."/>
            <person name="Sakai H."/>
            <person name="Sato Y."/>
            <person name="Wilson G."/>
            <person name="Kumar K."/>
            <person name="McCouch S."/>
            <person name="Juretic N."/>
            <person name="Hoen D."/>
            <person name="Wright S."/>
            <person name="Bruskiewich R."/>
            <person name="Bureau T."/>
            <person name="Miyao A."/>
            <person name="Hirochika H."/>
            <person name="Nishikawa T."/>
            <person name="Kadowaki K."/>
            <person name="Sugiura M."/>
            <person name="Burr B."/>
            <person name="Sasaki T."/>
        </authorList>
    </citation>
    <scope>NUCLEOTIDE SEQUENCE [LARGE SCALE GENOMIC DNA]</scope>
    <source>
        <strain evidence="3">cv. Nipponbare</strain>
    </source>
</reference>
<reference evidence="1" key="1">
    <citation type="submission" date="2002-03" db="EMBL/GenBank/DDBJ databases">
        <title>Oryza sativa nipponbare(GA3) genomic DNA, chromosome 2, PAC clone:P0030G02.</title>
        <authorList>
            <person name="Sasaki T."/>
            <person name="Matsumoto T."/>
            <person name="Yamamoto K."/>
        </authorList>
    </citation>
    <scope>NUCLEOTIDE SEQUENCE</scope>
</reference>
<reference evidence="3" key="4">
    <citation type="journal article" date="2008" name="Nucleic Acids Res.">
        <title>The rice annotation project database (RAP-DB): 2008 update.</title>
        <authorList>
            <consortium name="The rice annotation project (RAP)"/>
        </authorList>
    </citation>
    <scope>GENOME REANNOTATION</scope>
    <source>
        <strain evidence="3">cv. Nipponbare</strain>
    </source>
</reference>
<evidence type="ECO:0000313" key="1">
    <source>
        <dbReference type="EMBL" id="BAD25509.1"/>
    </source>
</evidence>
<evidence type="ECO:0000313" key="3">
    <source>
        <dbReference type="Proteomes" id="UP000000763"/>
    </source>
</evidence>
<gene>
    <name evidence="2" type="ORF">OSJNBa0073A21.1</name>
    <name evidence="1" type="ORF">P0030G02.52</name>
</gene>
<proteinExistence type="predicted"/>
<organism evidence="2 3">
    <name type="scientific">Oryza sativa subsp. japonica</name>
    <name type="common">Rice</name>
    <dbReference type="NCBI Taxonomy" id="39947"/>
    <lineage>
        <taxon>Eukaryota</taxon>
        <taxon>Viridiplantae</taxon>
        <taxon>Streptophyta</taxon>
        <taxon>Embryophyta</taxon>
        <taxon>Tracheophyta</taxon>
        <taxon>Spermatophyta</taxon>
        <taxon>Magnoliopsida</taxon>
        <taxon>Liliopsida</taxon>
        <taxon>Poales</taxon>
        <taxon>Poaceae</taxon>
        <taxon>BOP clade</taxon>
        <taxon>Oryzoideae</taxon>
        <taxon>Oryzeae</taxon>
        <taxon>Oryzinae</taxon>
        <taxon>Oryza</taxon>
        <taxon>Oryza sativa</taxon>
    </lineage>
</organism>
<dbReference type="EMBL" id="AP005772">
    <property type="protein sequence ID" value="BAD26181.1"/>
    <property type="molecule type" value="Genomic_DNA"/>
</dbReference>
<reference evidence="2" key="2">
    <citation type="submission" date="2002-09" db="EMBL/GenBank/DDBJ databases">
        <title>Oryza sativa nipponbare(GA3) genomic DNA, chromosome 2, BAC clone:OSJNBa0073A21.</title>
        <authorList>
            <person name="Sasaki T."/>
            <person name="Matsumoto T."/>
            <person name="Katayose Y."/>
        </authorList>
    </citation>
    <scope>NUCLEOTIDE SEQUENCE</scope>
</reference>
<sequence length="136" mass="15082">MTQSNKFEDLNGRFASLGTRMTQRISGPAHQGPIVQSLTPTSGLRERILFVHPSARCVQQGMAGSFKLHIEHGQKTGIPDLQWYVQAVRAMLAGVTAFMPKVWIVFGKLHDMDAWMDMIDGSMDVTDEIIGTHATQ</sequence>
<dbReference type="EMBL" id="AP004836">
    <property type="protein sequence ID" value="BAD25509.1"/>
    <property type="molecule type" value="Genomic_DNA"/>
</dbReference>
<name>Q6H518_ORYSJ</name>
<accession>Q6H518</accession>
<dbReference type="Proteomes" id="UP000000763">
    <property type="component" value="Chromosome 2"/>
</dbReference>
<protein>
    <submittedName>
        <fullName evidence="2">Uncharacterized protein</fullName>
    </submittedName>
</protein>